<organism evidence="2 3">
    <name type="scientific">Auritidibacter ignavus</name>
    <dbReference type="NCBI Taxonomy" id="678932"/>
    <lineage>
        <taxon>Bacteria</taxon>
        <taxon>Bacillati</taxon>
        <taxon>Actinomycetota</taxon>
        <taxon>Actinomycetes</taxon>
        <taxon>Micrococcales</taxon>
        <taxon>Micrococcaceae</taxon>
        <taxon>Auritidibacter</taxon>
    </lineage>
</organism>
<keyword evidence="3" id="KW-1185">Reference proteome</keyword>
<proteinExistence type="predicted"/>
<dbReference type="Pfam" id="PF05258">
    <property type="entry name" value="DciA"/>
    <property type="match status" value="1"/>
</dbReference>
<dbReference type="PANTHER" id="PTHR36456">
    <property type="entry name" value="UPF0232 PROTEIN SCO3875"/>
    <property type="match status" value="1"/>
</dbReference>
<dbReference type="InterPro" id="IPR007922">
    <property type="entry name" value="DciA-like"/>
</dbReference>
<protein>
    <submittedName>
        <fullName evidence="2">DciA family protein</fullName>
    </submittedName>
</protein>
<accession>A0AAJ6DBL9</accession>
<dbReference type="EMBL" id="CP122566">
    <property type="protein sequence ID" value="WGH92549.1"/>
    <property type="molecule type" value="Genomic_DNA"/>
</dbReference>
<dbReference type="Proteomes" id="UP001224674">
    <property type="component" value="Chromosome"/>
</dbReference>
<dbReference type="AlphaFoldDB" id="A0AAJ6DBL9"/>
<gene>
    <name evidence="2" type="ORF">QDX21_09590</name>
</gene>
<evidence type="ECO:0000313" key="2">
    <source>
        <dbReference type="EMBL" id="WGH92549.1"/>
    </source>
</evidence>
<evidence type="ECO:0000256" key="1">
    <source>
        <dbReference type="SAM" id="MobiDB-lite"/>
    </source>
</evidence>
<sequence length="198" mass="21722">MMMTADELDAVSGVDHDSIDAAFAALQRVRRTVSQAGYTPGDPDPNVHRSRRGSSRRGTRRAPSVRRRAAADVDNQFTSPLPKVKSLDELFGGLVADRGWKEPVAVGSVLGRWEDLVGPQVAEHCQIESFEHAVLVVRCSTTSWATQLRLMSAQILQRINTALGREVVREITINGPAAPSWRKGPRVVRGRGPRDTYG</sequence>
<name>A0AAJ6DBL9_9MICC</name>
<feature type="compositionally biased region" description="Basic residues" evidence="1">
    <location>
        <begin position="48"/>
        <end position="68"/>
    </location>
</feature>
<evidence type="ECO:0000313" key="3">
    <source>
        <dbReference type="Proteomes" id="UP001224674"/>
    </source>
</evidence>
<feature type="region of interest" description="Disordered" evidence="1">
    <location>
        <begin position="35"/>
        <end position="73"/>
    </location>
</feature>
<reference evidence="2 3" key="1">
    <citation type="submission" date="2023-03" db="EMBL/GenBank/DDBJ databases">
        <title>Complete genome sequences of several Auritidibacter ignavus strains isolated from ear infections.</title>
        <authorList>
            <person name="Baehr T."/>
            <person name="Baumhoegger A.M."/>
        </authorList>
    </citation>
    <scope>NUCLEOTIDE SEQUENCE [LARGE SCALE GENOMIC DNA]</scope>
    <source>
        <strain evidence="2 3">BABAE-6</strain>
    </source>
</reference>
<dbReference type="RefSeq" id="WP_279674591.1">
    <property type="nucleotide sequence ID" value="NZ_CP122566.1"/>
</dbReference>
<dbReference type="PANTHER" id="PTHR36456:SF1">
    <property type="entry name" value="UPF0232 PROTEIN SCO3875"/>
    <property type="match status" value="1"/>
</dbReference>